<dbReference type="Proteomes" id="UP000887575">
    <property type="component" value="Unassembled WGS sequence"/>
</dbReference>
<dbReference type="InterPro" id="IPR016186">
    <property type="entry name" value="C-type_lectin-like/link_sf"/>
</dbReference>
<dbReference type="PANTHER" id="PTHR31507:SF3">
    <property type="entry name" value="TIL DOMAIN-CONTAINING PROTEIN"/>
    <property type="match status" value="1"/>
</dbReference>
<dbReference type="Gene3D" id="2.20.100.10">
    <property type="entry name" value="Thrombospondin type-1 (TSP1) repeat"/>
    <property type="match status" value="1"/>
</dbReference>
<accession>A0AAF3JB40</accession>
<dbReference type="InterPro" id="IPR000884">
    <property type="entry name" value="TSP1_rpt"/>
</dbReference>
<dbReference type="Gene3D" id="3.10.100.10">
    <property type="entry name" value="Mannose-Binding Protein A, subunit A"/>
    <property type="match status" value="1"/>
</dbReference>
<dbReference type="PANTHER" id="PTHR31507">
    <property type="entry name" value="PROTEIN CBG15923"/>
    <property type="match status" value="1"/>
</dbReference>
<feature type="signal peptide" evidence="1">
    <location>
        <begin position="1"/>
        <end position="15"/>
    </location>
</feature>
<reference evidence="4" key="1">
    <citation type="submission" date="2024-02" db="UniProtKB">
        <authorList>
            <consortium name="WormBaseParasite"/>
        </authorList>
    </citation>
    <scope>IDENTIFICATION</scope>
</reference>
<dbReference type="AlphaFoldDB" id="A0AAF3JB40"/>
<keyword evidence="1" id="KW-0732">Signal</keyword>
<proteinExistence type="predicted"/>
<name>A0AAF3JB40_9BILA</name>
<dbReference type="WBParaSite" id="MBELARI_LOCUS7869">
    <property type="protein sequence ID" value="MBELARI_LOCUS7869"/>
    <property type="gene ID" value="MBELARI_LOCUS7869"/>
</dbReference>
<evidence type="ECO:0000259" key="2">
    <source>
        <dbReference type="PROSITE" id="PS50041"/>
    </source>
</evidence>
<organism evidence="3 4">
    <name type="scientific">Mesorhabditis belari</name>
    <dbReference type="NCBI Taxonomy" id="2138241"/>
    <lineage>
        <taxon>Eukaryota</taxon>
        <taxon>Metazoa</taxon>
        <taxon>Ecdysozoa</taxon>
        <taxon>Nematoda</taxon>
        <taxon>Chromadorea</taxon>
        <taxon>Rhabditida</taxon>
        <taxon>Rhabditina</taxon>
        <taxon>Rhabditomorpha</taxon>
        <taxon>Rhabditoidea</taxon>
        <taxon>Rhabditidae</taxon>
        <taxon>Mesorhabditinae</taxon>
        <taxon>Mesorhabditis</taxon>
    </lineage>
</organism>
<evidence type="ECO:0000256" key="1">
    <source>
        <dbReference type="SAM" id="SignalP"/>
    </source>
</evidence>
<dbReference type="InterPro" id="IPR036383">
    <property type="entry name" value="TSP1_rpt_sf"/>
</dbReference>
<dbReference type="InterPro" id="IPR001304">
    <property type="entry name" value="C-type_lectin-like"/>
</dbReference>
<dbReference type="SMART" id="SM00034">
    <property type="entry name" value="CLECT"/>
    <property type="match status" value="1"/>
</dbReference>
<protein>
    <recommendedName>
        <fullName evidence="2">C-type lectin domain-containing protein</fullName>
    </recommendedName>
</protein>
<keyword evidence="3" id="KW-1185">Reference proteome</keyword>
<sequence>MLIFLLILHFTRILADVCPFPSSYLDKFDGCVIYDDKAKTFNDAETECEKIYEGALISIHNIYQNAYVKSLAVNHNAIAYVAIGLRRSDLGSKNWTWTDGSATDYFSWARGKFRYDYYGTSQSLTSFCLFAPKPSASPNCESTWSHWIDTTNCTENCGGCGWKKQVRDCLSFDTCPCPGEDNRLWYCGATECTAPQPRCCKYHSPFINMTSKRYECQEDDDPVPTFETTPCYGTWSSWENVDYCSNNCGMCGWQPRERTCQPAGCLCDGPSRQIFPCNKTPCPGTPCCQGYSLQFDPDTQLNDCQPISPLR</sequence>
<feature type="domain" description="C-type lectin" evidence="2">
    <location>
        <begin position="31"/>
        <end position="145"/>
    </location>
</feature>
<dbReference type="InterPro" id="IPR016187">
    <property type="entry name" value="CTDL_fold"/>
</dbReference>
<dbReference type="PROSITE" id="PS50092">
    <property type="entry name" value="TSP1"/>
    <property type="match status" value="2"/>
</dbReference>
<evidence type="ECO:0000313" key="4">
    <source>
        <dbReference type="WBParaSite" id="MBELARI_LOCUS7869"/>
    </source>
</evidence>
<dbReference type="SUPFAM" id="SSF56436">
    <property type="entry name" value="C-type lectin-like"/>
    <property type="match status" value="1"/>
</dbReference>
<feature type="chain" id="PRO_5042120326" description="C-type lectin domain-containing protein" evidence="1">
    <location>
        <begin position="16"/>
        <end position="311"/>
    </location>
</feature>
<dbReference type="PROSITE" id="PS50041">
    <property type="entry name" value="C_TYPE_LECTIN_2"/>
    <property type="match status" value="1"/>
</dbReference>
<evidence type="ECO:0000313" key="3">
    <source>
        <dbReference type="Proteomes" id="UP000887575"/>
    </source>
</evidence>